<evidence type="ECO:0000313" key="6">
    <source>
        <dbReference type="Proteomes" id="UP000319771"/>
    </source>
</evidence>
<dbReference type="AlphaFoldDB" id="A0A538U5J8"/>
<comment type="similarity">
    <text evidence="1">Belongs to the DinB family.</text>
</comment>
<dbReference type="SUPFAM" id="SSF109854">
    <property type="entry name" value="DinB/YfiT-like putative metalloenzymes"/>
    <property type="match status" value="1"/>
</dbReference>
<feature type="region of interest" description="Disordered" evidence="4">
    <location>
        <begin position="1"/>
        <end position="67"/>
    </location>
</feature>
<protein>
    <recommendedName>
        <fullName evidence="7">Damage-inducible protein DinB</fullName>
    </recommendedName>
</protein>
<organism evidence="5 6">
    <name type="scientific">Eiseniibacteriota bacterium</name>
    <dbReference type="NCBI Taxonomy" id="2212470"/>
    <lineage>
        <taxon>Bacteria</taxon>
        <taxon>Candidatus Eiseniibacteriota</taxon>
    </lineage>
</organism>
<dbReference type="Proteomes" id="UP000319771">
    <property type="component" value="Unassembled WGS sequence"/>
</dbReference>
<feature type="binding site" evidence="3">
    <location>
        <position position="116"/>
    </location>
    <ligand>
        <name>a divalent metal cation</name>
        <dbReference type="ChEBI" id="CHEBI:60240"/>
    </ligand>
</feature>
<reference evidence="5 6" key="1">
    <citation type="journal article" date="2019" name="Nat. Microbiol.">
        <title>Mediterranean grassland soil C-N compound turnover is dependent on rainfall and depth, and is mediated by genomically divergent microorganisms.</title>
        <authorList>
            <person name="Diamond S."/>
            <person name="Andeer P.F."/>
            <person name="Li Z."/>
            <person name="Crits-Christoph A."/>
            <person name="Burstein D."/>
            <person name="Anantharaman K."/>
            <person name="Lane K.R."/>
            <person name="Thomas B.C."/>
            <person name="Pan C."/>
            <person name="Northen T.R."/>
            <person name="Banfield J.F."/>
        </authorList>
    </citation>
    <scope>NUCLEOTIDE SEQUENCE [LARGE SCALE GENOMIC DNA]</scope>
    <source>
        <strain evidence="5">WS_11</strain>
    </source>
</reference>
<dbReference type="Pfam" id="PF05163">
    <property type="entry name" value="DinB"/>
    <property type="match status" value="1"/>
</dbReference>
<comment type="caution">
    <text evidence="5">The sequence shown here is derived from an EMBL/GenBank/DDBJ whole genome shotgun (WGS) entry which is preliminary data.</text>
</comment>
<dbReference type="InterPro" id="IPR034660">
    <property type="entry name" value="DinB/YfiT-like"/>
</dbReference>
<feature type="binding site" evidence="3">
    <location>
        <position position="203"/>
    </location>
    <ligand>
        <name>a divalent metal cation</name>
        <dbReference type="ChEBI" id="CHEBI:60240"/>
    </ligand>
</feature>
<evidence type="ECO:0000313" key="5">
    <source>
        <dbReference type="EMBL" id="TMQ71163.1"/>
    </source>
</evidence>
<dbReference type="GO" id="GO:0046872">
    <property type="term" value="F:metal ion binding"/>
    <property type="evidence" value="ECO:0007669"/>
    <property type="project" value="UniProtKB-KW"/>
</dbReference>
<keyword evidence="2 3" id="KW-0479">Metal-binding</keyword>
<dbReference type="EMBL" id="VBPB01000181">
    <property type="protein sequence ID" value="TMQ71163.1"/>
    <property type="molecule type" value="Genomic_DNA"/>
</dbReference>
<evidence type="ECO:0000256" key="3">
    <source>
        <dbReference type="PIRSR" id="PIRSR607837-1"/>
    </source>
</evidence>
<evidence type="ECO:0000256" key="1">
    <source>
        <dbReference type="ARBA" id="ARBA00008635"/>
    </source>
</evidence>
<sequence>MRAVPGRPRPGPLPGARRAAPADPRRGGRSMGLTATRRAARLCDTPRRHLRPAARANPPPRRSPRPMYDRAQHLATWDHFRQVHGMTLRVLDLVPADQIDSHPILNMRSPKELIVHLYGTIVRDITEGVVSGAIRAEDDVATLARLKTKGDLLRFVTESWTAADRAAGAITDAALQASVKTPWGFDMPGTVCMSVIRDEYFHHRGQLYAYVRQMGGAPPMMWDFEHNAPEFRPRERQTA</sequence>
<accession>A0A538U5J8</accession>
<dbReference type="Gene3D" id="1.20.120.450">
    <property type="entry name" value="dinb family like domain"/>
    <property type="match status" value="1"/>
</dbReference>
<evidence type="ECO:0000256" key="4">
    <source>
        <dbReference type="SAM" id="MobiDB-lite"/>
    </source>
</evidence>
<evidence type="ECO:0008006" key="7">
    <source>
        <dbReference type="Google" id="ProtNLM"/>
    </source>
</evidence>
<gene>
    <name evidence="5" type="ORF">E6K81_10775</name>
</gene>
<evidence type="ECO:0000256" key="2">
    <source>
        <dbReference type="ARBA" id="ARBA00022723"/>
    </source>
</evidence>
<dbReference type="InterPro" id="IPR007837">
    <property type="entry name" value="DinB"/>
</dbReference>
<proteinExistence type="inferred from homology"/>
<name>A0A538U5J8_UNCEI</name>